<feature type="transmembrane region" description="Helical" evidence="2">
    <location>
        <begin position="58"/>
        <end position="79"/>
    </location>
</feature>
<dbReference type="GO" id="GO:0005886">
    <property type="term" value="C:plasma membrane"/>
    <property type="evidence" value="ECO:0007669"/>
    <property type="project" value="TreeGrafter"/>
</dbReference>
<comment type="similarity">
    <text evidence="1">Belongs to the major facilitator superfamily.</text>
</comment>
<name>A0AAN9TDZ9_9HEMI</name>
<feature type="transmembrane region" description="Helical" evidence="2">
    <location>
        <begin position="407"/>
        <end position="432"/>
    </location>
</feature>
<dbReference type="PANTHER" id="PTHR11328">
    <property type="entry name" value="MAJOR FACILITATOR SUPERFAMILY DOMAIN-CONTAINING PROTEIN"/>
    <property type="match status" value="1"/>
</dbReference>
<dbReference type="AlphaFoldDB" id="A0AAN9TDZ9"/>
<dbReference type="InterPro" id="IPR039672">
    <property type="entry name" value="MFS_2"/>
</dbReference>
<protein>
    <submittedName>
        <fullName evidence="3">Uncharacterized protein</fullName>
    </submittedName>
</protein>
<feature type="transmembrane region" description="Helical" evidence="2">
    <location>
        <begin position="85"/>
        <end position="108"/>
    </location>
</feature>
<keyword evidence="4" id="KW-1185">Reference proteome</keyword>
<keyword evidence="2" id="KW-0472">Membrane</keyword>
<feature type="transmembrane region" description="Helical" evidence="2">
    <location>
        <begin position="313"/>
        <end position="334"/>
    </location>
</feature>
<feature type="transmembrane region" description="Helical" evidence="2">
    <location>
        <begin position="187"/>
        <end position="206"/>
    </location>
</feature>
<dbReference type="GO" id="GO:0008643">
    <property type="term" value="P:carbohydrate transport"/>
    <property type="evidence" value="ECO:0007669"/>
    <property type="project" value="InterPro"/>
</dbReference>
<dbReference type="InterPro" id="IPR036259">
    <property type="entry name" value="MFS_trans_sf"/>
</dbReference>
<accession>A0AAN9TDZ9</accession>
<dbReference type="Gene3D" id="1.20.1250.20">
    <property type="entry name" value="MFS general substrate transporter like domains"/>
    <property type="match status" value="1"/>
</dbReference>
<keyword evidence="2" id="KW-1133">Transmembrane helix</keyword>
<evidence type="ECO:0000313" key="3">
    <source>
        <dbReference type="EMBL" id="KAK7582363.1"/>
    </source>
</evidence>
<sequence length="475" mass="53052">MLSAASEPPKAEELGEFGKKLAGFEDTPLLSEPGPSSKSYTPKYLTRLQKFSFGLGHVINDIMGVLWFSFALTFLQIVVQLRPAVSASLLFFGQLVDAASTPIVGMLIDRFGSKRNWNTLGVTLTSISFPFIFHIWYDTSWKIIFYYAIAIVVFQLGWAIVQISHLSLIPEMTIYLQERAELTRLRYTFFVCSNITIYILAFFVLRKSQPMDADRPIIGPRDAWKFEVVALIAVLIGISCSTIFQCVLQTPAKPNVGHSSFDENIQRWKKICSICRSTKLYLVALLHTTSRVSHTLNLVYLPFFINETRVRSAGILAIAPLLNFLAAFLASVYVNTTSKLYPNQKILFVIGTAFGLMNCVSIYFHPDDQNDPEYIYAASIFCGIGSALTIVTSLCIAANFIGNDTAYGAFIYSLITFSEKISNGILIFIIEYVKHIDLIGTNHYYKFVLTVINGVLALSGFLFLMLLPSSVCNST</sequence>
<feature type="transmembrane region" description="Helical" evidence="2">
    <location>
        <begin position="143"/>
        <end position="166"/>
    </location>
</feature>
<feature type="transmembrane region" description="Helical" evidence="2">
    <location>
        <begin position="444"/>
        <end position="467"/>
    </location>
</feature>
<dbReference type="PANTHER" id="PTHR11328:SF49">
    <property type="entry name" value="MAJOR FACILITATOR SUPERFAMILY DOMAIN-CONTAINING PROTEIN 12-LIKE PROTEIN"/>
    <property type="match status" value="1"/>
</dbReference>
<gene>
    <name evidence="3" type="ORF">V9T40_013808</name>
</gene>
<feature type="transmembrane region" description="Helical" evidence="2">
    <location>
        <begin position="226"/>
        <end position="248"/>
    </location>
</feature>
<evidence type="ECO:0000256" key="2">
    <source>
        <dbReference type="SAM" id="Phobius"/>
    </source>
</evidence>
<feature type="transmembrane region" description="Helical" evidence="2">
    <location>
        <begin position="376"/>
        <end position="401"/>
    </location>
</feature>
<dbReference type="Pfam" id="PF13347">
    <property type="entry name" value="MFS_2"/>
    <property type="match status" value="1"/>
</dbReference>
<keyword evidence="2" id="KW-0812">Transmembrane</keyword>
<dbReference type="GO" id="GO:0015293">
    <property type="term" value="F:symporter activity"/>
    <property type="evidence" value="ECO:0007669"/>
    <property type="project" value="InterPro"/>
</dbReference>
<organism evidence="3 4">
    <name type="scientific">Parthenolecanium corni</name>
    <dbReference type="NCBI Taxonomy" id="536013"/>
    <lineage>
        <taxon>Eukaryota</taxon>
        <taxon>Metazoa</taxon>
        <taxon>Ecdysozoa</taxon>
        <taxon>Arthropoda</taxon>
        <taxon>Hexapoda</taxon>
        <taxon>Insecta</taxon>
        <taxon>Pterygota</taxon>
        <taxon>Neoptera</taxon>
        <taxon>Paraneoptera</taxon>
        <taxon>Hemiptera</taxon>
        <taxon>Sternorrhyncha</taxon>
        <taxon>Coccoidea</taxon>
        <taxon>Coccidae</taxon>
        <taxon>Parthenolecanium</taxon>
    </lineage>
</organism>
<evidence type="ECO:0000313" key="4">
    <source>
        <dbReference type="Proteomes" id="UP001367676"/>
    </source>
</evidence>
<dbReference type="EMBL" id="JBBCAQ010000033">
    <property type="protein sequence ID" value="KAK7582363.1"/>
    <property type="molecule type" value="Genomic_DNA"/>
</dbReference>
<feature type="transmembrane region" description="Helical" evidence="2">
    <location>
        <begin position="346"/>
        <end position="364"/>
    </location>
</feature>
<evidence type="ECO:0000256" key="1">
    <source>
        <dbReference type="ARBA" id="ARBA00008335"/>
    </source>
</evidence>
<dbReference type="Proteomes" id="UP001367676">
    <property type="component" value="Unassembled WGS sequence"/>
</dbReference>
<feature type="transmembrane region" description="Helical" evidence="2">
    <location>
        <begin position="120"/>
        <end position="137"/>
    </location>
</feature>
<dbReference type="SUPFAM" id="SSF103473">
    <property type="entry name" value="MFS general substrate transporter"/>
    <property type="match status" value="1"/>
</dbReference>
<reference evidence="3 4" key="1">
    <citation type="submission" date="2024-03" db="EMBL/GenBank/DDBJ databases">
        <title>Adaptation during the transition from Ophiocordyceps entomopathogen to insect associate is accompanied by gene loss and intensified selection.</title>
        <authorList>
            <person name="Ward C.M."/>
            <person name="Onetto C.A."/>
            <person name="Borneman A.R."/>
        </authorList>
    </citation>
    <scope>NUCLEOTIDE SEQUENCE [LARGE SCALE GENOMIC DNA]</scope>
    <source>
        <strain evidence="3">AWRI1</strain>
        <tissue evidence="3">Single Adult Female</tissue>
    </source>
</reference>
<comment type="caution">
    <text evidence="3">The sequence shown here is derived from an EMBL/GenBank/DDBJ whole genome shotgun (WGS) entry which is preliminary data.</text>
</comment>
<proteinExistence type="inferred from homology"/>